<dbReference type="GO" id="GO:0071555">
    <property type="term" value="P:cell wall organization"/>
    <property type="evidence" value="ECO:0007669"/>
    <property type="project" value="UniProtKB-KW"/>
</dbReference>
<evidence type="ECO:0000256" key="9">
    <source>
        <dbReference type="ARBA" id="ARBA00023316"/>
    </source>
</evidence>
<dbReference type="EC" id="2.4.1.227" evidence="10"/>
<keyword evidence="14" id="KW-1185">Reference proteome</keyword>
<keyword evidence="5 10" id="KW-0133">Cell shape</keyword>
<dbReference type="GO" id="GO:0009252">
    <property type="term" value="P:peptidoglycan biosynthetic process"/>
    <property type="evidence" value="ECO:0007669"/>
    <property type="project" value="UniProtKB-UniRule"/>
</dbReference>
<keyword evidence="7 10" id="KW-0472">Membrane</keyword>
<evidence type="ECO:0000313" key="13">
    <source>
        <dbReference type="EMBL" id="MBC5770277.1"/>
    </source>
</evidence>
<dbReference type="SUPFAM" id="SSF53756">
    <property type="entry name" value="UDP-Glycosyltransferase/glycogen phosphorylase"/>
    <property type="match status" value="1"/>
</dbReference>
<comment type="similarity">
    <text evidence="10">Belongs to the glycosyltransferase 28 family. MurG subfamily.</text>
</comment>
<feature type="binding site" evidence="10">
    <location>
        <position position="248"/>
    </location>
    <ligand>
        <name>UDP-N-acetyl-alpha-D-glucosamine</name>
        <dbReference type="ChEBI" id="CHEBI:57705"/>
    </ligand>
</feature>
<evidence type="ECO:0000259" key="11">
    <source>
        <dbReference type="Pfam" id="PF03033"/>
    </source>
</evidence>
<dbReference type="GO" id="GO:0005975">
    <property type="term" value="P:carbohydrate metabolic process"/>
    <property type="evidence" value="ECO:0007669"/>
    <property type="project" value="InterPro"/>
</dbReference>
<feature type="domain" description="Glycosyl transferase family 28 C-terminal" evidence="12">
    <location>
        <begin position="245"/>
        <end position="412"/>
    </location>
</feature>
<evidence type="ECO:0000256" key="3">
    <source>
        <dbReference type="ARBA" id="ARBA00022676"/>
    </source>
</evidence>
<organism evidence="13 14">
    <name type="scientific">Dysosmobacter segnis</name>
    <dbReference type="NCBI Taxonomy" id="2763042"/>
    <lineage>
        <taxon>Bacteria</taxon>
        <taxon>Bacillati</taxon>
        <taxon>Bacillota</taxon>
        <taxon>Clostridia</taxon>
        <taxon>Eubacteriales</taxon>
        <taxon>Oscillospiraceae</taxon>
        <taxon>Dysosmobacter</taxon>
    </lineage>
</organism>
<dbReference type="InterPro" id="IPR007235">
    <property type="entry name" value="Glyco_trans_28_C"/>
</dbReference>
<keyword evidence="8 10" id="KW-0131">Cell cycle</keyword>
<reference evidence="13" key="1">
    <citation type="submission" date="2020-08" db="EMBL/GenBank/DDBJ databases">
        <title>Genome public.</title>
        <authorList>
            <person name="Liu C."/>
            <person name="Sun Q."/>
        </authorList>
    </citation>
    <scope>NUCLEOTIDE SEQUENCE</scope>
    <source>
        <strain evidence="13">BX15</strain>
    </source>
</reference>
<dbReference type="Pfam" id="PF04101">
    <property type="entry name" value="Glyco_tran_28_C"/>
    <property type="match status" value="1"/>
</dbReference>
<comment type="subcellular location">
    <subcellularLocation>
        <location evidence="10">Cell membrane</location>
        <topology evidence="10">Peripheral membrane protein</topology>
        <orientation evidence="10">Cytoplasmic side</orientation>
    </subcellularLocation>
</comment>
<evidence type="ECO:0000256" key="5">
    <source>
        <dbReference type="ARBA" id="ARBA00022960"/>
    </source>
</evidence>
<feature type="binding site" evidence="10">
    <location>
        <position position="308"/>
    </location>
    <ligand>
        <name>UDP-N-acetyl-alpha-D-glucosamine</name>
        <dbReference type="ChEBI" id="CHEBI:57705"/>
    </ligand>
</feature>
<dbReference type="PANTHER" id="PTHR21015:SF22">
    <property type="entry name" value="GLYCOSYLTRANSFERASE"/>
    <property type="match status" value="1"/>
</dbReference>
<comment type="caution">
    <text evidence="10">Lacks conserved residue(s) required for the propagation of feature annotation.</text>
</comment>
<protein>
    <recommendedName>
        <fullName evidence="10">UDP-N-acetylglucosamine--N-acetylmuramyl-(pentapeptide) pyrophosphoryl-undecaprenol N-acetylglucosamine transferase</fullName>
        <ecNumber evidence="10">2.4.1.227</ecNumber>
    </recommendedName>
    <alternativeName>
        <fullName evidence="10">Undecaprenyl-PP-MurNAc-pentapeptide-UDPGlcNAc GlcNAc transferase</fullName>
    </alternativeName>
</protein>
<evidence type="ECO:0000256" key="4">
    <source>
        <dbReference type="ARBA" id="ARBA00022679"/>
    </source>
</evidence>
<comment type="catalytic activity">
    <reaction evidence="10">
        <text>di-trans,octa-cis-undecaprenyl diphospho-N-acetyl-alpha-D-muramoyl-L-alanyl-D-glutamyl-meso-2,6-diaminopimeloyl-D-alanyl-D-alanine + UDP-N-acetyl-alpha-D-glucosamine = di-trans,octa-cis-undecaprenyl diphospho-[N-acetyl-alpha-D-glucosaminyl-(1-&gt;4)]-N-acetyl-alpha-D-muramoyl-L-alanyl-D-glutamyl-meso-2,6-diaminopimeloyl-D-alanyl-D-alanine + UDP + H(+)</text>
        <dbReference type="Rhea" id="RHEA:31227"/>
        <dbReference type="ChEBI" id="CHEBI:15378"/>
        <dbReference type="ChEBI" id="CHEBI:57705"/>
        <dbReference type="ChEBI" id="CHEBI:58223"/>
        <dbReference type="ChEBI" id="CHEBI:61387"/>
        <dbReference type="ChEBI" id="CHEBI:61388"/>
        <dbReference type="EC" id="2.4.1.227"/>
    </reaction>
</comment>
<evidence type="ECO:0000256" key="2">
    <source>
        <dbReference type="ARBA" id="ARBA00022618"/>
    </source>
</evidence>
<evidence type="ECO:0000256" key="7">
    <source>
        <dbReference type="ARBA" id="ARBA00023136"/>
    </source>
</evidence>
<name>A0A923MGI2_9FIRM</name>
<proteinExistence type="inferred from homology"/>
<dbReference type="InterPro" id="IPR006009">
    <property type="entry name" value="GlcNAc_MurG"/>
</dbReference>
<evidence type="ECO:0000313" key="14">
    <source>
        <dbReference type="Proteomes" id="UP000620327"/>
    </source>
</evidence>
<dbReference type="Pfam" id="PF03033">
    <property type="entry name" value="Glyco_transf_28"/>
    <property type="match status" value="1"/>
</dbReference>
<dbReference type="NCBIfam" id="TIGR01133">
    <property type="entry name" value="murG"/>
    <property type="match status" value="1"/>
</dbReference>
<gene>
    <name evidence="10 13" type="primary">murG</name>
    <name evidence="13" type="ORF">H8Z83_08070</name>
</gene>
<dbReference type="InterPro" id="IPR004276">
    <property type="entry name" value="GlycoTrans_28_N"/>
</dbReference>
<feature type="binding site" evidence="10">
    <location>
        <position position="176"/>
    </location>
    <ligand>
        <name>UDP-N-acetyl-alpha-D-glucosamine</name>
        <dbReference type="ChEBI" id="CHEBI:57705"/>
    </ligand>
</feature>
<keyword evidence="6 10" id="KW-0573">Peptidoglycan synthesis</keyword>
<dbReference type="Proteomes" id="UP000620327">
    <property type="component" value="Unassembled WGS sequence"/>
</dbReference>
<comment type="caution">
    <text evidence="13">The sequence shown here is derived from an EMBL/GenBank/DDBJ whole genome shotgun (WGS) entry which is preliminary data.</text>
</comment>
<dbReference type="CDD" id="cd03785">
    <property type="entry name" value="GT28_MurG"/>
    <property type="match status" value="1"/>
</dbReference>
<evidence type="ECO:0000256" key="6">
    <source>
        <dbReference type="ARBA" id="ARBA00022984"/>
    </source>
</evidence>
<dbReference type="Gene3D" id="3.40.50.2000">
    <property type="entry name" value="Glycogen Phosphorylase B"/>
    <property type="match status" value="2"/>
</dbReference>
<dbReference type="PANTHER" id="PTHR21015">
    <property type="entry name" value="UDP-N-ACETYLGLUCOSAMINE--N-ACETYLMURAMYL-(PENTAPEPTIDE) PYROPHOSPHORYL-UNDECAPRENOL N-ACETYLGLUCOSAMINE TRANSFERASE 1"/>
    <property type="match status" value="1"/>
</dbReference>
<dbReference type="GO" id="GO:0005886">
    <property type="term" value="C:plasma membrane"/>
    <property type="evidence" value="ECO:0007669"/>
    <property type="project" value="UniProtKB-SubCell"/>
</dbReference>
<keyword evidence="4 10" id="KW-0808">Transferase</keyword>
<evidence type="ECO:0000256" key="1">
    <source>
        <dbReference type="ARBA" id="ARBA00022475"/>
    </source>
</evidence>
<feature type="domain" description="Glycosyltransferase family 28 N-terminal" evidence="11">
    <location>
        <begin position="51"/>
        <end position="194"/>
    </location>
</feature>
<dbReference type="AlphaFoldDB" id="A0A923MGI2"/>
<feature type="binding site" evidence="10">
    <location>
        <position position="218"/>
    </location>
    <ligand>
        <name>UDP-N-acetyl-alpha-D-glucosamine</name>
        <dbReference type="ChEBI" id="CHEBI:57705"/>
    </ligand>
</feature>
<evidence type="ECO:0000259" key="12">
    <source>
        <dbReference type="Pfam" id="PF04101"/>
    </source>
</evidence>
<keyword evidence="2 10" id="KW-0132">Cell division</keyword>
<comment type="pathway">
    <text evidence="10">Cell wall biogenesis; peptidoglycan biosynthesis.</text>
</comment>
<keyword evidence="1 10" id="KW-1003">Cell membrane</keyword>
<dbReference type="GO" id="GO:0050511">
    <property type="term" value="F:undecaprenyldiphospho-muramoylpentapeptide beta-N-acetylglucosaminyltransferase activity"/>
    <property type="evidence" value="ECO:0007669"/>
    <property type="project" value="UniProtKB-UniRule"/>
</dbReference>
<keyword evidence="9 10" id="KW-0961">Cell wall biogenesis/degradation</keyword>
<feature type="binding site" evidence="10">
    <location>
        <begin position="58"/>
        <end position="60"/>
    </location>
    <ligand>
        <name>UDP-N-acetyl-alpha-D-glucosamine</name>
        <dbReference type="ChEBI" id="CHEBI:57705"/>
    </ligand>
</feature>
<dbReference type="HAMAP" id="MF_00033">
    <property type="entry name" value="MurG"/>
    <property type="match status" value="1"/>
</dbReference>
<evidence type="ECO:0000256" key="10">
    <source>
        <dbReference type="HAMAP-Rule" id="MF_00033"/>
    </source>
</evidence>
<keyword evidence="3 10" id="KW-0328">Glycosyltransferase</keyword>
<comment type="function">
    <text evidence="10">Cell wall formation. Catalyzes the transfer of a GlcNAc subunit on undecaprenyl-pyrophosphoryl-MurNAc-pentapeptide (lipid intermediate I) to form undecaprenyl-pyrophosphoryl-MurNAc-(pentapeptide)GlcNAc (lipid intermediate II).</text>
</comment>
<dbReference type="GO" id="GO:0051301">
    <property type="term" value="P:cell division"/>
    <property type="evidence" value="ECO:0007669"/>
    <property type="project" value="UniProtKB-KW"/>
</dbReference>
<dbReference type="GO" id="GO:0008360">
    <property type="term" value="P:regulation of cell shape"/>
    <property type="evidence" value="ECO:0007669"/>
    <property type="project" value="UniProtKB-KW"/>
</dbReference>
<accession>A0A923MGI2</accession>
<dbReference type="EMBL" id="JACOQI010000006">
    <property type="protein sequence ID" value="MBC5770277.1"/>
    <property type="molecule type" value="Genomic_DNA"/>
</dbReference>
<sequence>MAQDTLLGFPAHTLPYRFLDSLRQGKHLPFWPVLTSFWKGALLVEKRIDRVIFTCGGTAGHVNPAIAVAQLMAEKNPQIKILFVGAERGLEKDLIPKAGYEFRTVHISSFHRSLKPAEIKHNLVSLYNMVRSPAEARAILKEFRPDAVIGTGGYASYPTVKAAAKMGIPTAVHESNAVPGLTTELLEPYAGRIMVGFESCRQHYKHPEKVAVTGTPVREDFFTLTKEAAKEKLGVNDGRPLIVSFWGSLGASGMNAQMADMLALEAGKEPFHHIHGAGKSGYAAVLKALAEKGVDLKDHPSLQVREYIYDMAPVMRAADLVICRAGASTVSELTALGVPAIMVPSPYVTNNHQEKNARALETHGGVEVLLEQNSSGQALFQTAAGILHDDVRREAMASAMAELGIRDAAQRIYETVQELL</sequence>
<feature type="binding site" evidence="10">
    <location>
        <position position="353"/>
    </location>
    <ligand>
        <name>UDP-N-acetyl-alpha-D-glucosamine</name>
        <dbReference type="ChEBI" id="CHEBI:57705"/>
    </ligand>
</feature>
<evidence type="ECO:0000256" key="8">
    <source>
        <dbReference type="ARBA" id="ARBA00023306"/>
    </source>
</evidence>